<accession>A0A939IGJ5</accession>
<evidence type="ECO:0000313" key="2">
    <source>
        <dbReference type="EMBL" id="MBN7773410.1"/>
    </source>
</evidence>
<protein>
    <submittedName>
        <fullName evidence="2">Uncharacterized protein</fullName>
    </submittedName>
</protein>
<feature type="transmembrane region" description="Helical" evidence="1">
    <location>
        <begin position="9"/>
        <end position="31"/>
    </location>
</feature>
<dbReference type="RefSeq" id="WP_206582254.1">
    <property type="nucleotide sequence ID" value="NZ_JAFJZZ010000003.1"/>
</dbReference>
<organism evidence="2 3">
    <name type="scientific">Clostridium aminobutyricum</name>
    <dbReference type="NCBI Taxonomy" id="33953"/>
    <lineage>
        <taxon>Bacteria</taxon>
        <taxon>Bacillati</taxon>
        <taxon>Bacillota</taxon>
        <taxon>Clostridia</taxon>
        <taxon>Eubacteriales</taxon>
        <taxon>Clostridiaceae</taxon>
        <taxon>Clostridium</taxon>
    </lineage>
</organism>
<comment type="caution">
    <text evidence="2">The sequence shown here is derived from an EMBL/GenBank/DDBJ whole genome shotgun (WGS) entry which is preliminary data.</text>
</comment>
<evidence type="ECO:0000313" key="3">
    <source>
        <dbReference type="Proteomes" id="UP000664545"/>
    </source>
</evidence>
<keyword evidence="1" id="KW-0812">Transmembrane</keyword>
<sequence>MTRGNNNRIIAAIVSICIMLTILSATGFALFRGEHHCTQPHCIVCEHLKDLASVSKDLGNGVGAFFAALLISTLFLRELSKLLGSSSSTISLISLKVRMNN</sequence>
<proteinExistence type="predicted"/>
<reference evidence="2" key="1">
    <citation type="submission" date="2021-02" db="EMBL/GenBank/DDBJ databases">
        <title>Abyssanaerobacter marinus gen.nov., sp., nov, anaerobic bacterium isolated from the Onnuri vent field of Indian Ocean and suggestion of Mogibacteriaceae fam. nov., and proposal of reclassification of ambiguous this family's genus member.</title>
        <authorList>
            <person name="Kim Y.J."/>
            <person name="Yang J.-A."/>
        </authorList>
    </citation>
    <scope>NUCLEOTIDE SEQUENCE</scope>
    <source>
        <strain evidence="2">DSM 2634</strain>
    </source>
</reference>
<dbReference type="Proteomes" id="UP000664545">
    <property type="component" value="Unassembled WGS sequence"/>
</dbReference>
<dbReference type="AlphaFoldDB" id="A0A939IGJ5"/>
<feature type="transmembrane region" description="Helical" evidence="1">
    <location>
        <begin position="58"/>
        <end position="76"/>
    </location>
</feature>
<gene>
    <name evidence="2" type="ORF">JYB65_08550</name>
</gene>
<evidence type="ECO:0000256" key="1">
    <source>
        <dbReference type="SAM" id="Phobius"/>
    </source>
</evidence>
<keyword evidence="1" id="KW-1133">Transmembrane helix</keyword>
<name>A0A939IGJ5_CLOAM</name>
<keyword evidence="3" id="KW-1185">Reference proteome</keyword>
<dbReference type="EMBL" id="JAFJZZ010000003">
    <property type="protein sequence ID" value="MBN7773410.1"/>
    <property type="molecule type" value="Genomic_DNA"/>
</dbReference>
<keyword evidence="1" id="KW-0472">Membrane</keyword>